<dbReference type="GO" id="GO:0016740">
    <property type="term" value="F:transferase activity"/>
    <property type="evidence" value="ECO:0007669"/>
    <property type="project" value="UniProtKB-KW"/>
</dbReference>
<reference evidence="2 3" key="1">
    <citation type="submission" date="2019-02" db="EMBL/GenBank/DDBJ databases">
        <title>Genomic Encyclopedia of Type Strains, Phase IV (KMG-IV): sequencing the most valuable type-strain genomes for metagenomic binning, comparative biology and taxonomic classification.</title>
        <authorList>
            <person name="Goeker M."/>
        </authorList>
    </citation>
    <scope>NUCLEOTIDE SEQUENCE [LARGE SCALE GENOMIC DNA]</scope>
    <source>
        <strain evidence="2 3">DSM 45622</strain>
    </source>
</reference>
<dbReference type="Pfam" id="PF00535">
    <property type="entry name" value="Glycos_transf_2"/>
    <property type="match status" value="1"/>
</dbReference>
<keyword evidence="3" id="KW-1185">Reference proteome</keyword>
<dbReference type="SUPFAM" id="SSF53448">
    <property type="entry name" value="Nucleotide-diphospho-sugar transferases"/>
    <property type="match status" value="1"/>
</dbReference>
<feature type="domain" description="Glycosyltransferase 2-like" evidence="1">
    <location>
        <begin position="6"/>
        <end position="156"/>
    </location>
</feature>
<dbReference type="PANTHER" id="PTHR43630:SF2">
    <property type="entry name" value="GLYCOSYLTRANSFERASE"/>
    <property type="match status" value="1"/>
</dbReference>
<proteinExistence type="predicted"/>
<dbReference type="EMBL" id="SGXD01000001">
    <property type="protein sequence ID" value="RZS91412.1"/>
    <property type="molecule type" value="Genomic_DNA"/>
</dbReference>
<keyword evidence="2" id="KW-0808">Transferase</keyword>
<dbReference type="Gene3D" id="3.90.550.10">
    <property type="entry name" value="Spore Coat Polysaccharide Biosynthesis Protein SpsA, Chain A"/>
    <property type="match status" value="1"/>
</dbReference>
<organism evidence="2 3">
    <name type="scientific">Motilibacter rhizosphaerae</name>
    <dbReference type="NCBI Taxonomy" id="598652"/>
    <lineage>
        <taxon>Bacteria</taxon>
        <taxon>Bacillati</taxon>
        <taxon>Actinomycetota</taxon>
        <taxon>Actinomycetes</taxon>
        <taxon>Motilibacterales</taxon>
        <taxon>Motilibacteraceae</taxon>
        <taxon>Motilibacter</taxon>
    </lineage>
</organism>
<sequence>MAPLAVVLIVKDEESRLAGALASLAPLRSAGLVDLVRVHDTGSRDATVAVARAAGADVTAGEWEGSFAAARTAALAGVDRPWVLSLDADERVHADPAALAALLGAVPADLLTVEIANRSSEGDYRHRAERLFRPERARWEGRVHEHLVPTAAPSLRTAAAPAGVVRLEHEGYSGAAVRVEKCLRNAELARRELEDLLGARNADPAAVARVLLDLGRSCAGAERPQEAVDAFEALRETAPGTTEALQGTDALARLLLGAGMDEVVLVLVAELREAGAAPAYCDWLEAQARAQLGEVATAARLLRGVHEVVDTAGRILPAERLRELRGLVEQLAA</sequence>
<dbReference type="AlphaFoldDB" id="A0A4Q7NYE0"/>
<dbReference type="Proteomes" id="UP000293638">
    <property type="component" value="Unassembled WGS sequence"/>
</dbReference>
<dbReference type="PANTHER" id="PTHR43630">
    <property type="entry name" value="POLY-BETA-1,6-N-ACETYL-D-GLUCOSAMINE SYNTHASE"/>
    <property type="match status" value="1"/>
</dbReference>
<dbReference type="InterPro" id="IPR001173">
    <property type="entry name" value="Glyco_trans_2-like"/>
</dbReference>
<dbReference type="RefSeq" id="WP_165400102.1">
    <property type="nucleotide sequence ID" value="NZ_SGXD01000001.1"/>
</dbReference>
<gene>
    <name evidence="2" type="ORF">EV189_0653</name>
</gene>
<evidence type="ECO:0000313" key="2">
    <source>
        <dbReference type="EMBL" id="RZS91412.1"/>
    </source>
</evidence>
<evidence type="ECO:0000259" key="1">
    <source>
        <dbReference type="Pfam" id="PF00535"/>
    </source>
</evidence>
<dbReference type="InterPro" id="IPR029044">
    <property type="entry name" value="Nucleotide-diphossugar_trans"/>
</dbReference>
<evidence type="ECO:0000313" key="3">
    <source>
        <dbReference type="Proteomes" id="UP000293638"/>
    </source>
</evidence>
<protein>
    <submittedName>
        <fullName evidence="2">Glycosyl transferase family 2</fullName>
    </submittedName>
</protein>
<accession>A0A4Q7NYE0</accession>
<comment type="caution">
    <text evidence="2">The sequence shown here is derived from an EMBL/GenBank/DDBJ whole genome shotgun (WGS) entry which is preliminary data.</text>
</comment>
<name>A0A4Q7NYE0_9ACTN</name>